<dbReference type="AlphaFoldDB" id="A0AAF0YE09"/>
<dbReference type="RefSeq" id="XP_062630223.1">
    <property type="nucleotide sequence ID" value="XM_062774239.1"/>
</dbReference>
<evidence type="ECO:0000313" key="2">
    <source>
        <dbReference type="EMBL" id="WOO84197.1"/>
    </source>
</evidence>
<evidence type="ECO:0000313" key="3">
    <source>
        <dbReference type="Proteomes" id="UP000827549"/>
    </source>
</evidence>
<evidence type="ECO:0000256" key="1">
    <source>
        <dbReference type="SAM" id="Coils"/>
    </source>
</evidence>
<dbReference type="EMBL" id="CP086718">
    <property type="protein sequence ID" value="WOO84197.1"/>
    <property type="molecule type" value="Genomic_DNA"/>
</dbReference>
<dbReference type="Proteomes" id="UP000827549">
    <property type="component" value="Chromosome 5"/>
</dbReference>
<protein>
    <submittedName>
        <fullName evidence="2">Uncharacterized protein</fullName>
    </submittedName>
</protein>
<reference evidence="2" key="1">
    <citation type="submission" date="2023-10" db="EMBL/GenBank/DDBJ databases">
        <authorList>
            <person name="Noh H."/>
        </authorList>
    </citation>
    <scope>NUCLEOTIDE SEQUENCE</scope>
    <source>
        <strain evidence="2">DUCC4014</strain>
    </source>
</reference>
<proteinExistence type="predicted"/>
<accession>A0AAF0YE09</accession>
<keyword evidence="1" id="KW-0175">Coiled coil</keyword>
<feature type="coiled-coil region" evidence="1">
    <location>
        <begin position="189"/>
        <end position="223"/>
    </location>
</feature>
<dbReference type="GeneID" id="87810889"/>
<gene>
    <name evidence="2" type="ORF">LOC62_05G007717</name>
</gene>
<sequence>MALTARGRSEPFHLSKYIVPPNDSNPEDHRYAYVDGLGRRQSGQVPVLRFASEVEQWLAKEEALYAPFAVAVIRAYVDYKARGAAAREVAEKLLALERQVVVARGLTHTADAFAQVRRERGLGPSSVLSALADRQRVDRDAASERGEHVPPSYVQAVDAAAAAAAAASAAPTPAPSALADQVRALVGLVARLESRVKDLEGALGEERERRRELEGALAVLTAERGLR</sequence>
<organism evidence="2 3">
    <name type="scientific">Vanrija pseudolonga</name>
    <dbReference type="NCBI Taxonomy" id="143232"/>
    <lineage>
        <taxon>Eukaryota</taxon>
        <taxon>Fungi</taxon>
        <taxon>Dikarya</taxon>
        <taxon>Basidiomycota</taxon>
        <taxon>Agaricomycotina</taxon>
        <taxon>Tremellomycetes</taxon>
        <taxon>Trichosporonales</taxon>
        <taxon>Trichosporonaceae</taxon>
        <taxon>Vanrija</taxon>
    </lineage>
</organism>
<keyword evidence="3" id="KW-1185">Reference proteome</keyword>
<name>A0AAF0YE09_9TREE</name>